<comment type="caution">
    <text evidence="1">The sequence shown here is derived from an EMBL/GenBank/DDBJ whole genome shotgun (WGS) entry which is preliminary data.</text>
</comment>
<dbReference type="Pfam" id="PF13289">
    <property type="entry name" value="SIR2_2"/>
    <property type="match status" value="1"/>
</dbReference>
<accession>A0A561XCD9</accession>
<protein>
    <submittedName>
        <fullName evidence="1">SIR2-like protein</fullName>
    </submittedName>
</protein>
<dbReference type="RefSeq" id="WP_146872102.1">
    <property type="nucleotide sequence ID" value="NZ_VJWE01000017.1"/>
</dbReference>
<dbReference type="SUPFAM" id="SSF52467">
    <property type="entry name" value="DHS-like NAD/FAD-binding domain"/>
    <property type="match status" value="1"/>
</dbReference>
<reference evidence="1 2" key="1">
    <citation type="journal article" date="2015" name="Stand. Genomic Sci.">
        <title>Genomic Encyclopedia of Bacterial and Archaeal Type Strains, Phase III: the genomes of soil and plant-associated and newly described type strains.</title>
        <authorList>
            <person name="Whitman W.B."/>
            <person name="Woyke T."/>
            <person name="Klenk H.P."/>
            <person name="Zhou Y."/>
            <person name="Lilburn T.G."/>
            <person name="Beck B.J."/>
            <person name="De Vos P."/>
            <person name="Vandamme P."/>
            <person name="Eisen J.A."/>
            <person name="Garrity G."/>
            <person name="Hugenholtz P."/>
            <person name="Kyrpides N.C."/>
        </authorList>
    </citation>
    <scope>NUCLEOTIDE SEQUENCE [LARGE SCALE GENOMIC DNA]</scope>
    <source>
        <strain evidence="1 2">DSM 64</strain>
    </source>
</reference>
<dbReference type="AlphaFoldDB" id="A0A561XCD9"/>
<organism evidence="1 2">
    <name type="scientific">Acidovorax delafieldii</name>
    <name type="common">Pseudomonas delafieldii</name>
    <dbReference type="NCBI Taxonomy" id="47920"/>
    <lineage>
        <taxon>Bacteria</taxon>
        <taxon>Pseudomonadati</taxon>
        <taxon>Pseudomonadota</taxon>
        <taxon>Betaproteobacteria</taxon>
        <taxon>Burkholderiales</taxon>
        <taxon>Comamonadaceae</taxon>
        <taxon>Acidovorax</taxon>
    </lineage>
</organism>
<dbReference type="EMBL" id="VJWE01000017">
    <property type="protein sequence ID" value="TWG33766.1"/>
    <property type="molecule type" value="Genomic_DNA"/>
</dbReference>
<dbReference type="GeneID" id="51113160"/>
<proteinExistence type="predicted"/>
<sequence>MEFWRPKYHEYLNSEGDVEIVGSTFQRSRILKELEPETYQLSFEDWVEERKSGLCDVANQVLGAHDNARRFEALKKALASQNVVPFLGAGLSMPSGYPGWTQFLWSLQEESHVKEADLESILSAGDYEGAAQLIHNDLGSALFNKQLQECFDRRCSAIGSINLLPLVFPDSNVVTTNFDKLLESVFAGQSQGFDQIIHGNNIGEALRILNAGGRYLLKMHGSCESVANRVLLRDEYNQAYGDDGIVGRFFSRFLFGKSLLFIGCSLVADRTIQTMEKVVELEGAHTLPQHYAFLELKSGVDRVERKKALAKANIFPIWYPEGEHDESIEALLLALMEAP</sequence>
<evidence type="ECO:0000313" key="1">
    <source>
        <dbReference type="EMBL" id="TWG33766.1"/>
    </source>
</evidence>
<dbReference type="Proteomes" id="UP000321485">
    <property type="component" value="Unassembled WGS sequence"/>
</dbReference>
<evidence type="ECO:0000313" key="2">
    <source>
        <dbReference type="Proteomes" id="UP000321485"/>
    </source>
</evidence>
<dbReference type="InterPro" id="IPR029035">
    <property type="entry name" value="DHS-like_NAD/FAD-binding_dom"/>
</dbReference>
<name>A0A561XCD9_ACIDE</name>
<gene>
    <name evidence="1" type="ORF">ATF69_4119</name>
</gene>